<dbReference type="EMBL" id="SMKX01000064">
    <property type="protein sequence ID" value="TDD57851.1"/>
    <property type="molecule type" value="Genomic_DNA"/>
</dbReference>
<reference evidence="5 6" key="1">
    <citation type="submission" date="2019-03" db="EMBL/GenBank/DDBJ databases">
        <title>Draft genome sequences of novel Actinobacteria.</title>
        <authorList>
            <person name="Sahin N."/>
            <person name="Ay H."/>
            <person name="Saygin H."/>
        </authorList>
    </citation>
    <scope>NUCLEOTIDE SEQUENCE [LARGE SCALE GENOMIC DNA]</scope>
    <source>
        <strain evidence="5 6">JCM 13523</strain>
    </source>
</reference>
<dbReference type="Pfam" id="PF03372">
    <property type="entry name" value="Exo_endo_phos"/>
    <property type="match status" value="1"/>
</dbReference>
<comment type="similarity">
    <text evidence="1">Belongs to the neutral sphingomyelinase family.</text>
</comment>
<dbReference type="Proteomes" id="UP000295124">
    <property type="component" value="Unassembled WGS sequence"/>
</dbReference>
<dbReference type="GO" id="GO:0005576">
    <property type="term" value="C:extracellular region"/>
    <property type="evidence" value="ECO:0007669"/>
    <property type="project" value="InterPro"/>
</dbReference>
<evidence type="ECO:0000313" key="5">
    <source>
        <dbReference type="EMBL" id="TDD57851.1"/>
    </source>
</evidence>
<dbReference type="PANTHER" id="PTHR16320">
    <property type="entry name" value="SPHINGOMYELINASE FAMILY MEMBER"/>
    <property type="match status" value="1"/>
</dbReference>
<evidence type="ECO:0000313" key="6">
    <source>
        <dbReference type="Proteomes" id="UP000295124"/>
    </source>
</evidence>
<dbReference type="InterPro" id="IPR038772">
    <property type="entry name" value="Sph/SMPD2-like"/>
</dbReference>
<dbReference type="PANTHER" id="PTHR16320:SF23">
    <property type="entry name" value="SPHINGOMYELINASE C 1"/>
    <property type="match status" value="1"/>
</dbReference>
<evidence type="ECO:0000256" key="3">
    <source>
        <dbReference type="ARBA" id="ARBA00022801"/>
    </source>
</evidence>
<gene>
    <name evidence="5" type="ORF">E1263_21830</name>
</gene>
<keyword evidence="2" id="KW-0732">Signal</keyword>
<dbReference type="AlphaFoldDB" id="A0A4R4ZGV5"/>
<dbReference type="InterPro" id="IPR017766">
    <property type="entry name" value="Sphingomyelinase/PLipase_C"/>
</dbReference>
<keyword evidence="3" id="KW-0378">Hydrolase</keyword>
<dbReference type="GO" id="GO:0004767">
    <property type="term" value="F:sphingomyelin phosphodiesterase activity"/>
    <property type="evidence" value="ECO:0007669"/>
    <property type="project" value="InterPro"/>
</dbReference>
<keyword evidence="6" id="KW-1185">Reference proteome</keyword>
<dbReference type="CDD" id="cd09078">
    <property type="entry name" value="nSMase"/>
    <property type="match status" value="1"/>
</dbReference>
<comment type="caution">
    <text evidence="5">The sequence shown here is derived from an EMBL/GenBank/DDBJ whole genome shotgun (WGS) entry which is preliminary data.</text>
</comment>
<dbReference type="OrthoDB" id="338539at2"/>
<evidence type="ECO:0000256" key="2">
    <source>
        <dbReference type="ARBA" id="ARBA00022729"/>
    </source>
</evidence>
<sequence>MTEGFSLTLITYNILQLPLLGSARRAGLAAQVLAAADVDIVVLNEAFNRPARRLVAELSSRGYAVTPEVGRKHRRWGTLVGGGVYIASRLPILEQHQHRYRAYQPLTSDALSNKGAALVAVETPVGRLWLAGTHLQADERGSHHAVRMRQLAELREFVAGTASAGEPVLVVGDLNVEYHGPDPAEADAALGGTISTGAIHEATFDGSRNRVISGRDRAYCNVLDYIGTIGSSQRLEITTRTLIDDNTRDASDHFPVLGTVTIG</sequence>
<evidence type="ECO:0000256" key="1">
    <source>
        <dbReference type="ARBA" id="ARBA00006335"/>
    </source>
</evidence>
<proteinExistence type="inferred from homology"/>
<dbReference type="RefSeq" id="WP_132170256.1">
    <property type="nucleotide sequence ID" value="NZ_SMKX01000064.1"/>
</dbReference>
<dbReference type="InterPro" id="IPR036691">
    <property type="entry name" value="Endo/exonu/phosph_ase_sf"/>
</dbReference>
<organism evidence="5 6">
    <name type="scientific">Kribbella antibiotica</name>
    <dbReference type="NCBI Taxonomy" id="190195"/>
    <lineage>
        <taxon>Bacteria</taxon>
        <taxon>Bacillati</taxon>
        <taxon>Actinomycetota</taxon>
        <taxon>Actinomycetes</taxon>
        <taxon>Propionibacteriales</taxon>
        <taxon>Kribbellaceae</taxon>
        <taxon>Kribbella</taxon>
    </lineage>
</organism>
<protein>
    <recommendedName>
        <fullName evidence="4">Endonuclease/exonuclease/phosphatase domain-containing protein</fullName>
    </recommendedName>
</protein>
<accession>A0A4R4ZGV5</accession>
<dbReference type="SUPFAM" id="SSF56219">
    <property type="entry name" value="DNase I-like"/>
    <property type="match status" value="1"/>
</dbReference>
<dbReference type="InterPro" id="IPR005135">
    <property type="entry name" value="Endo/exonuclease/phosphatase"/>
</dbReference>
<dbReference type="Gene3D" id="3.60.10.10">
    <property type="entry name" value="Endonuclease/exonuclease/phosphatase"/>
    <property type="match status" value="1"/>
</dbReference>
<name>A0A4R4ZGV5_9ACTN</name>
<feature type="domain" description="Endonuclease/exonuclease/phosphatase" evidence="4">
    <location>
        <begin position="10"/>
        <end position="232"/>
    </location>
</feature>
<evidence type="ECO:0000259" key="4">
    <source>
        <dbReference type="Pfam" id="PF03372"/>
    </source>
</evidence>